<proteinExistence type="predicted"/>
<gene>
    <name evidence="2" type="ORF">N186_08885</name>
</gene>
<dbReference type="PATRIC" id="fig|1365176.7.peg.1756"/>
<organism evidence="2 3">
    <name type="scientific">Thermofilum adornatum</name>
    <dbReference type="NCBI Taxonomy" id="1365176"/>
    <lineage>
        <taxon>Archaea</taxon>
        <taxon>Thermoproteota</taxon>
        <taxon>Thermoprotei</taxon>
        <taxon>Thermofilales</taxon>
        <taxon>Thermofilaceae</taxon>
        <taxon>Thermofilum</taxon>
    </lineage>
</organism>
<dbReference type="RefSeq" id="WP_020963420.1">
    <property type="nucleotide sequence ID" value="NC_022093.1"/>
</dbReference>
<sequence length="483" mass="52879">MDSQPARFRKSRVLAIIAVIVLASFLTLLAVYPLGIQAVILGGTKDVWAYSDGKPVSGAVQVYASNETVYCFPGIVELRNSGIAGLPYTLGVSLRPSSGLEFLEVRANGSMVLGFGPGLNYSGSLRLDPGSSVKLDLCLRAGRQGSFMLTFVDPRYERATMSVVTFSYVLVDWWNNSFTRRITLAPTVSREGLALFEITADGTVYVNGKPVRKVSSLEGVEANGLAVVLKSGGARYLVPFQVESWAKRPDGVLYPARIKSGREQMWGYDRLVFSAYLTNGSRIEIYLGGRLTANFTGGVEVRGDTVVFGSERATLNEWGFFSEGWGVNLSGYIVYPYQARRIGYSDAGTWRQLVSGPVRTISWFNTSGFSDYRIESAVAFWGRGVNATQMYVWPSVDFRGIVLEWVSPIIYMGKGWTMSFDCGTTCSSLPVKVLPGNETRVQLCRDFFTPGGARYGYFHIALVKAPLAEIRSMAASFSSFPGG</sequence>
<evidence type="ECO:0000313" key="3">
    <source>
        <dbReference type="Proteomes" id="UP000015543"/>
    </source>
</evidence>
<dbReference type="GeneID" id="16574419"/>
<evidence type="ECO:0000313" key="2">
    <source>
        <dbReference type="EMBL" id="AGT36113.1"/>
    </source>
</evidence>
<keyword evidence="1" id="KW-0812">Transmembrane</keyword>
<accession>S5ZG31</accession>
<dbReference type="AlphaFoldDB" id="S5ZG31"/>
<dbReference type="HOGENOM" id="CLU_609202_0_0_2"/>
<keyword evidence="1" id="KW-0472">Membrane</keyword>
<dbReference type="OrthoDB" id="31432at2157"/>
<keyword evidence="3" id="KW-1185">Reference proteome</keyword>
<dbReference type="eggNOG" id="arCOG14692">
    <property type="taxonomic scope" value="Archaea"/>
</dbReference>
<dbReference type="Proteomes" id="UP000015543">
    <property type="component" value="Chromosome"/>
</dbReference>
<dbReference type="KEGG" id="thb:N186_08885"/>
<evidence type="ECO:0000256" key="1">
    <source>
        <dbReference type="SAM" id="Phobius"/>
    </source>
</evidence>
<keyword evidence="1" id="KW-1133">Transmembrane helix</keyword>
<protein>
    <submittedName>
        <fullName evidence="2">Uncharacterized protein</fullName>
    </submittedName>
</protein>
<name>S5ZG31_9CREN</name>
<reference evidence="2 3" key="1">
    <citation type="journal article" date="2013" name="Genome Announc.">
        <title>Complete Genomic Sequence of 'Thermofilum adornatus' Strain 1910bT, a Hyperthermophilic Anaerobic Organotrophic Crenarchaeon.</title>
        <authorList>
            <person name="Dominova I.N."/>
            <person name="Kublanov I.V."/>
            <person name="Podosokorskaya O.A."/>
            <person name="Derbikova K.S."/>
            <person name="Patrushev M.V."/>
            <person name="Toshchakov S.V."/>
        </authorList>
    </citation>
    <scope>NUCLEOTIDE SEQUENCE [LARGE SCALE GENOMIC DNA]</scope>
    <source>
        <strain evidence="3">1910b</strain>
    </source>
</reference>
<dbReference type="EMBL" id="CP006646">
    <property type="protein sequence ID" value="AGT36113.1"/>
    <property type="molecule type" value="Genomic_DNA"/>
</dbReference>
<feature type="transmembrane region" description="Helical" evidence="1">
    <location>
        <begin position="12"/>
        <end position="35"/>
    </location>
</feature>